<proteinExistence type="predicted"/>
<keyword evidence="2" id="KW-1185">Reference proteome</keyword>
<accession>A0A4Y7T3D2</accession>
<gene>
    <name evidence="1" type="ORF">FA13DRAFT_1735958</name>
</gene>
<name>A0A4Y7T3D2_COPMI</name>
<dbReference type="Proteomes" id="UP000298030">
    <property type="component" value="Unassembled WGS sequence"/>
</dbReference>
<comment type="caution">
    <text evidence="1">The sequence shown here is derived from an EMBL/GenBank/DDBJ whole genome shotgun (WGS) entry which is preliminary data.</text>
</comment>
<protein>
    <submittedName>
        <fullName evidence="1">Uncharacterized protein</fullName>
    </submittedName>
</protein>
<dbReference type="AlphaFoldDB" id="A0A4Y7T3D2"/>
<evidence type="ECO:0000313" key="1">
    <source>
        <dbReference type="EMBL" id="TEB28069.1"/>
    </source>
</evidence>
<sequence length="54" mass="6012">MGYDLMLLAPFCPALQCGPTALSYCQYIRTLRQIYPFEGGSETWLVAHPKTTGT</sequence>
<evidence type="ECO:0000313" key="2">
    <source>
        <dbReference type="Proteomes" id="UP000298030"/>
    </source>
</evidence>
<dbReference type="EMBL" id="QPFP01000035">
    <property type="protein sequence ID" value="TEB28069.1"/>
    <property type="molecule type" value="Genomic_DNA"/>
</dbReference>
<organism evidence="1 2">
    <name type="scientific">Coprinellus micaceus</name>
    <name type="common">Glistening ink-cap mushroom</name>
    <name type="synonym">Coprinus micaceus</name>
    <dbReference type="NCBI Taxonomy" id="71717"/>
    <lineage>
        <taxon>Eukaryota</taxon>
        <taxon>Fungi</taxon>
        <taxon>Dikarya</taxon>
        <taxon>Basidiomycota</taxon>
        <taxon>Agaricomycotina</taxon>
        <taxon>Agaricomycetes</taxon>
        <taxon>Agaricomycetidae</taxon>
        <taxon>Agaricales</taxon>
        <taxon>Agaricineae</taxon>
        <taxon>Psathyrellaceae</taxon>
        <taxon>Coprinellus</taxon>
    </lineage>
</organism>
<reference evidence="1 2" key="1">
    <citation type="journal article" date="2019" name="Nat. Ecol. Evol.">
        <title>Megaphylogeny resolves global patterns of mushroom evolution.</title>
        <authorList>
            <person name="Varga T."/>
            <person name="Krizsan K."/>
            <person name="Foldi C."/>
            <person name="Dima B."/>
            <person name="Sanchez-Garcia M."/>
            <person name="Sanchez-Ramirez S."/>
            <person name="Szollosi G.J."/>
            <person name="Szarkandi J.G."/>
            <person name="Papp V."/>
            <person name="Albert L."/>
            <person name="Andreopoulos W."/>
            <person name="Angelini C."/>
            <person name="Antonin V."/>
            <person name="Barry K.W."/>
            <person name="Bougher N.L."/>
            <person name="Buchanan P."/>
            <person name="Buyck B."/>
            <person name="Bense V."/>
            <person name="Catcheside P."/>
            <person name="Chovatia M."/>
            <person name="Cooper J."/>
            <person name="Damon W."/>
            <person name="Desjardin D."/>
            <person name="Finy P."/>
            <person name="Geml J."/>
            <person name="Haridas S."/>
            <person name="Hughes K."/>
            <person name="Justo A."/>
            <person name="Karasinski D."/>
            <person name="Kautmanova I."/>
            <person name="Kiss B."/>
            <person name="Kocsube S."/>
            <person name="Kotiranta H."/>
            <person name="LaButti K.M."/>
            <person name="Lechner B.E."/>
            <person name="Liimatainen K."/>
            <person name="Lipzen A."/>
            <person name="Lukacs Z."/>
            <person name="Mihaltcheva S."/>
            <person name="Morgado L.N."/>
            <person name="Niskanen T."/>
            <person name="Noordeloos M.E."/>
            <person name="Ohm R.A."/>
            <person name="Ortiz-Santana B."/>
            <person name="Ovrebo C."/>
            <person name="Racz N."/>
            <person name="Riley R."/>
            <person name="Savchenko A."/>
            <person name="Shiryaev A."/>
            <person name="Soop K."/>
            <person name="Spirin V."/>
            <person name="Szebenyi C."/>
            <person name="Tomsovsky M."/>
            <person name="Tulloss R.E."/>
            <person name="Uehling J."/>
            <person name="Grigoriev I.V."/>
            <person name="Vagvolgyi C."/>
            <person name="Papp T."/>
            <person name="Martin F.M."/>
            <person name="Miettinen O."/>
            <person name="Hibbett D.S."/>
            <person name="Nagy L.G."/>
        </authorList>
    </citation>
    <scope>NUCLEOTIDE SEQUENCE [LARGE SCALE GENOMIC DNA]</scope>
    <source>
        <strain evidence="1 2">FP101781</strain>
    </source>
</reference>